<dbReference type="Pfam" id="PF19760">
    <property type="entry name" value="DUF6247"/>
    <property type="match status" value="1"/>
</dbReference>
<dbReference type="RefSeq" id="WP_311696887.1">
    <property type="nucleotide sequence ID" value="NZ_JAVREY010000024.1"/>
</dbReference>
<proteinExistence type="predicted"/>
<reference evidence="3" key="1">
    <citation type="submission" date="2023-07" db="EMBL/GenBank/DDBJ databases">
        <title>30 novel species of actinomycetes from the DSMZ collection.</title>
        <authorList>
            <person name="Nouioui I."/>
        </authorList>
    </citation>
    <scope>NUCLEOTIDE SEQUENCE [LARGE SCALE GENOMIC DNA]</scope>
    <source>
        <strain evidence="3">DSM 41699</strain>
    </source>
</reference>
<evidence type="ECO:0000313" key="2">
    <source>
        <dbReference type="EMBL" id="MDT0465418.1"/>
    </source>
</evidence>
<dbReference type="InterPro" id="IPR046214">
    <property type="entry name" value="DUF6247"/>
</dbReference>
<evidence type="ECO:0000313" key="3">
    <source>
        <dbReference type="Proteomes" id="UP001183809"/>
    </source>
</evidence>
<comment type="caution">
    <text evidence="2">The sequence shown here is derived from an EMBL/GenBank/DDBJ whole genome shotgun (WGS) entry which is preliminary data.</text>
</comment>
<evidence type="ECO:0000256" key="1">
    <source>
        <dbReference type="SAM" id="MobiDB-lite"/>
    </source>
</evidence>
<protein>
    <submittedName>
        <fullName evidence="2">DUF6247 family protein</fullName>
    </submittedName>
</protein>
<feature type="region of interest" description="Disordered" evidence="1">
    <location>
        <begin position="81"/>
        <end position="100"/>
    </location>
</feature>
<dbReference type="Proteomes" id="UP001183809">
    <property type="component" value="Unassembled WGS sequence"/>
</dbReference>
<name>A0ABU2TWT8_9ACTN</name>
<keyword evidence="3" id="KW-1185">Reference proteome</keyword>
<organism evidence="2 3">
    <name type="scientific">Streptomyces gibsoniae</name>
    <dbReference type="NCBI Taxonomy" id="3075529"/>
    <lineage>
        <taxon>Bacteria</taxon>
        <taxon>Bacillati</taxon>
        <taxon>Actinomycetota</taxon>
        <taxon>Actinomycetes</taxon>
        <taxon>Kitasatosporales</taxon>
        <taxon>Streptomycetaceae</taxon>
        <taxon>Streptomyces</taxon>
    </lineage>
</organism>
<gene>
    <name evidence="2" type="ORF">RM764_20835</name>
</gene>
<dbReference type="EMBL" id="JAVREY010000024">
    <property type="protein sequence ID" value="MDT0465418.1"/>
    <property type="molecule type" value="Genomic_DNA"/>
</dbReference>
<accession>A0ABU2TWT8</accession>
<sequence>MSAQPDHATPPPASTPTAAAQLLAQLRACSRSESWVPAFERDWATALDDARHSYSLTPLHDVVRTWQARLEALPAVTVFLEGGRDDSDGMDAQDVLGTRA</sequence>